<evidence type="ECO:0000259" key="10">
    <source>
        <dbReference type="Pfam" id="PF24807"/>
    </source>
</evidence>
<evidence type="ECO:0000256" key="5">
    <source>
        <dbReference type="ARBA" id="ARBA00022776"/>
    </source>
</evidence>
<accession>A0A8X7WPE7</accession>
<dbReference type="GO" id="GO:0010997">
    <property type="term" value="F:anaphase-promoting complex binding"/>
    <property type="evidence" value="ECO:0007669"/>
    <property type="project" value="InterPro"/>
</dbReference>
<dbReference type="GO" id="GO:0005680">
    <property type="term" value="C:anaphase-promoting complex"/>
    <property type="evidence" value="ECO:0007669"/>
    <property type="project" value="TreeGrafter"/>
</dbReference>
<keyword evidence="7" id="KW-0131">Cell cycle</keyword>
<keyword evidence="5" id="KW-0498">Mitosis</keyword>
<dbReference type="InterPro" id="IPR056150">
    <property type="entry name" value="WD40_CDC20-Fz"/>
</dbReference>
<evidence type="ECO:0000256" key="4">
    <source>
        <dbReference type="ARBA" id="ARBA00022737"/>
    </source>
</evidence>
<keyword evidence="12" id="KW-1185">Reference proteome</keyword>
<evidence type="ECO:0000313" key="11">
    <source>
        <dbReference type="EMBL" id="KAG2332580.1"/>
    </source>
</evidence>
<dbReference type="Proteomes" id="UP000886595">
    <property type="component" value="Unassembled WGS sequence"/>
</dbReference>
<feature type="repeat" description="WD" evidence="8">
    <location>
        <begin position="379"/>
        <end position="412"/>
    </location>
</feature>
<dbReference type="InterPro" id="IPR036322">
    <property type="entry name" value="WD40_repeat_dom_sf"/>
</dbReference>
<evidence type="ECO:0000256" key="2">
    <source>
        <dbReference type="ARBA" id="ARBA00022574"/>
    </source>
</evidence>
<proteinExistence type="inferred from homology"/>
<comment type="similarity">
    <text evidence="1">Belongs to the WD repeat CDC20/Fizzy family.</text>
</comment>
<dbReference type="AlphaFoldDB" id="A0A8X7WPE7"/>
<dbReference type="SUPFAM" id="SSF50978">
    <property type="entry name" value="WD40 repeat-like"/>
    <property type="match status" value="1"/>
</dbReference>
<dbReference type="InterPro" id="IPR033010">
    <property type="entry name" value="Cdc20/Fizzy"/>
</dbReference>
<dbReference type="InterPro" id="IPR015943">
    <property type="entry name" value="WD40/YVTN_repeat-like_dom_sf"/>
</dbReference>
<dbReference type="Pfam" id="PF24807">
    <property type="entry name" value="WD40_CDC20-Fz"/>
    <property type="match status" value="1"/>
</dbReference>
<dbReference type="InterPro" id="IPR001680">
    <property type="entry name" value="WD40_rpt"/>
</dbReference>
<evidence type="ECO:0000256" key="8">
    <source>
        <dbReference type="PROSITE-ProRule" id="PRU00221"/>
    </source>
</evidence>
<sequence>MNTSRIALLRKFLPVSKKENIDRFIPNRSAMDFDYAHFALMEGGREAIEEAKEVSPSRKAYRKQLAEAMNLNRTRILAFRSKPSTSSVHSVVSSLHYQHQPPPPPPRRIPRHPDRTMDAPDLVDDFYLNVLDWSSANVLAVALDSSVCLWDASSGSVTYLVTYDEDKGPVTSVNWAHDGVNLGVGLNNGEVHIWDCETKSLVTTLEGCHHTRVGSLAWNSHILTTGGMDGGIFNNDVRIRSYLVSSYKGHTQEVCGLKWSVSDQRLASGGNDSLVHIWDRRSSTSSSTQWLHRLRGHTSAVKALGWCPFQSNLLASGGGGEDGKIKFWNTQTGACLNSVDTGSQVCSLLWSNRERELLGSHGSQLTLWKYPSMVKTAELSGHTSRVLSMTQSPDGCTVVSAAGDESLMFWNVFGEPGTAKKPLPKAPREPFSHVSRIR</sequence>
<dbReference type="PROSITE" id="PS50294">
    <property type="entry name" value="WD_REPEATS_REGION"/>
    <property type="match status" value="2"/>
</dbReference>
<gene>
    <name evidence="11" type="ORF">Bca52824_003760</name>
</gene>
<evidence type="ECO:0000256" key="9">
    <source>
        <dbReference type="SAM" id="MobiDB-lite"/>
    </source>
</evidence>
<dbReference type="InterPro" id="IPR019775">
    <property type="entry name" value="WD40_repeat_CS"/>
</dbReference>
<organism evidence="11 12">
    <name type="scientific">Brassica carinata</name>
    <name type="common">Ethiopian mustard</name>
    <name type="synonym">Abyssinian cabbage</name>
    <dbReference type="NCBI Taxonomy" id="52824"/>
    <lineage>
        <taxon>Eukaryota</taxon>
        <taxon>Viridiplantae</taxon>
        <taxon>Streptophyta</taxon>
        <taxon>Embryophyta</taxon>
        <taxon>Tracheophyta</taxon>
        <taxon>Spermatophyta</taxon>
        <taxon>Magnoliopsida</taxon>
        <taxon>eudicotyledons</taxon>
        <taxon>Gunneridae</taxon>
        <taxon>Pentapetalae</taxon>
        <taxon>rosids</taxon>
        <taxon>malvids</taxon>
        <taxon>Brassicales</taxon>
        <taxon>Brassicaceae</taxon>
        <taxon>Brassiceae</taxon>
        <taxon>Brassica</taxon>
    </lineage>
</organism>
<evidence type="ECO:0000256" key="6">
    <source>
        <dbReference type="ARBA" id="ARBA00022786"/>
    </source>
</evidence>
<feature type="repeat" description="WD" evidence="8">
    <location>
        <begin position="294"/>
        <end position="338"/>
    </location>
</feature>
<reference evidence="11 12" key="1">
    <citation type="submission" date="2020-02" db="EMBL/GenBank/DDBJ databases">
        <authorList>
            <person name="Ma Q."/>
            <person name="Huang Y."/>
            <person name="Song X."/>
            <person name="Pei D."/>
        </authorList>
    </citation>
    <scope>NUCLEOTIDE SEQUENCE [LARGE SCALE GENOMIC DNA]</scope>
    <source>
        <strain evidence="11">Sxm20200214</strain>
        <tissue evidence="11">Leaf</tissue>
    </source>
</reference>
<evidence type="ECO:0000256" key="3">
    <source>
        <dbReference type="ARBA" id="ARBA00022618"/>
    </source>
</evidence>
<dbReference type="GO" id="GO:0051301">
    <property type="term" value="P:cell division"/>
    <property type="evidence" value="ECO:0007669"/>
    <property type="project" value="UniProtKB-KW"/>
</dbReference>
<dbReference type="SMART" id="SM00320">
    <property type="entry name" value="WD40"/>
    <property type="match status" value="7"/>
</dbReference>
<dbReference type="GO" id="GO:1990757">
    <property type="term" value="F:ubiquitin ligase activator activity"/>
    <property type="evidence" value="ECO:0007669"/>
    <property type="project" value="TreeGrafter"/>
</dbReference>
<keyword evidence="6" id="KW-0833">Ubl conjugation pathway</keyword>
<dbReference type="PANTHER" id="PTHR19918:SF49">
    <property type="entry name" value="ANAPHASE-PROMOTING COMPLEX SUBUNIT 4-LIKE WD40 DOMAIN-CONTAINING PROTEIN"/>
    <property type="match status" value="1"/>
</dbReference>
<feature type="repeat" description="WD" evidence="8">
    <location>
        <begin position="247"/>
        <end position="288"/>
    </location>
</feature>
<dbReference type="PANTHER" id="PTHR19918">
    <property type="entry name" value="CELL DIVISION CYCLE 20 CDC20 FIZZY -RELATED"/>
    <property type="match status" value="1"/>
</dbReference>
<keyword evidence="3" id="KW-0132">Cell division</keyword>
<protein>
    <recommendedName>
        <fullName evidence="10">CDC20/Fizzy WD40 domain-containing protein</fullName>
    </recommendedName>
</protein>
<feature type="region of interest" description="Disordered" evidence="9">
    <location>
        <begin position="419"/>
        <end position="438"/>
    </location>
</feature>
<dbReference type="GO" id="GO:1905786">
    <property type="term" value="P:positive regulation of anaphase-promoting complex-dependent catabolic process"/>
    <property type="evidence" value="ECO:0007669"/>
    <property type="project" value="TreeGrafter"/>
</dbReference>
<dbReference type="PROSITE" id="PS50082">
    <property type="entry name" value="WD_REPEATS_2"/>
    <property type="match status" value="4"/>
</dbReference>
<feature type="repeat" description="WD" evidence="8">
    <location>
        <begin position="163"/>
        <end position="204"/>
    </location>
</feature>
<comment type="caution">
    <text evidence="11">The sequence shown here is derived from an EMBL/GenBank/DDBJ whole genome shotgun (WGS) entry which is preliminary data.</text>
</comment>
<dbReference type="OrthoDB" id="1063628at2759"/>
<dbReference type="PROSITE" id="PS00678">
    <property type="entry name" value="WD_REPEATS_1"/>
    <property type="match status" value="2"/>
</dbReference>
<feature type="domain" description="CDC20/Fizzy WD40" evidence="10">
    <location>
        <begin position="117"/>
        <end position="410"/>
    </location>
</feature>
<evidence type="ECO:0000256" key="7">
    <source>
        <dbReference type="ARBA" id="ARBA00023306"/>
    </source>
</evidence>
<evidence type="ECO:0000256" key="1">
    <source>
        <dbReference type="ARBA" id="ARBA00006445"/>
    </source>
</evidence>
<name>A0A8X7WPE7_BRACI</name>
<dbReference type="GO" id="GO:0031145">
    <property type="term" value="P:anaphase-promoting complex-dependent catabolic process"/>
    <property type="evidence" value="ECO:0007669"/>
    <property type="project" value="TreeGrafter"/>
</dbReference>
<keyword evidence="4" id="KW-0677">Repeat</keyword>
<dbReference type="Gene3D" id="2.130.10.10">
    <property type="entry name" value="YVTN repeat-like/Quinoprotein amine dehydrogenase"/>
    <property type="match status" value="1"/>
</dbReference>
<keyword evidence="2 8" id="KW-0853">WD repeat</keyword>
<dbReference type="EMBL" id="JAAMPC010000001">
    <property type="protein sequence ID" value="KAG2332580.1"/>
    <property type="molecule type" value="Genomic_DNA"/>
</dbReference>
<evidence type="ECO:0000313" key="12">
    <source>
        <dbReference type="Proteomes" id="UP000886595"/>
    </source>
</evidence>